<feature type="active site" evidence="5">
    <location>
        <position position="34"/>
    </location>
</feature>
<dbReference type="EC" id="3.6.1.7" evidence="2 5"/>
<proteinExistence type="inferred from homology"/>
<protein>
    <recommendedName>
        <fullName evidence="2 5">Acylphosphatase</fullName>
        <ecNumber evidence="2 5">3.6.1.7</ecNumber>
    </recommendedName>
</protein>
<dbReference type="PROSITE" id="PS00151">
    <property type="entry name" value="ACYLPHOSPHATASE_2"/>
    <property type="match status" value="1"/>
</dbReference>
<dbReference type="InterPro" id="IPR017968">
    <property type="entry name" value="Acylphosphatase_CS"/>
</dbReference>
<evidence type="ECO:0000256" key="1">
    <source>
        <dbReference type="ARBA" id="ARBA00005614"/>
    </source>
</evidence>
<feature type="active site" evidence="5">
    <location>
        <position position="52"/>
    </location>
</feature>
<evidence type="ECO:0000259" key="8">
    <source>
        <dbReference type="PROSITE" id="PS51160"/>
    </source>
</evidence>
<evidence type="ECO:0000256" key="7">
    <source>
        <dbReference type="RuleBase" id="RU004168"/>
    </source>
</evidence>
<dbReference type="InterPro" id="IPR020456">
    <property type="entry name" value="Acylphosphatase"/>
</dbReference>
<comment type="catalytic activity">
    <reaction evidence="4 5 6">
        <text>an acyl phosphate + H2O = a carboxylate + phosphate + H(+)</text>
        <dbReference type="Rhea" id="RHEA:14965"/>
        <dbReference type="ChEBI" id="CHEBI:15377"/>
        <dbReference type="ChEBI" id="CHEBI:15378"/>
        <dbReference type="ChEBI" id="CHEBI:29067"/>
        <dbReference type="ChEBI" id="CHEBI:43474"/>
        <dbReference type="ChEBI" id="CHEBI:59918"/>
        <dbReference type="EC" id="3.6.1.7"/>
    </reaction>
</comment>
<dbReference type="Pfam" id="PF00708">
    <property type="entry name" value="Acylphosphatase"/>
    <property type="match status" value="1"/>
</dbReference>
<dbReference type="PANTHER" id="PTHR10029">
    <property type="entry name" value="ACYLPHOSPHATASE"/>
    <property type="match status" value="1"/>
</dbReference>
<dbReference type="InterPro" id="IPR001792">
    <property type="entry name" value="Acylphosphatase-like_dom"/>
</dbReference>
<dbReference type="Proteomes" id="UP001153148">
    <property type="component" value="Unassembled WGS sequence"/>
</dbReference>
<evidence type="ECO:0000256" key="4">
    <source>
        <dbReference type="ARBA" id="ARBA00047645"/>
    </source>
</evidence>
<evidence type="ECO:0000256" key="5">
    <source>
        <dbReference type="PROSITE-ProRule" id="PRU00520"/>
    </source>
</evidence>
<name>A0ABN7NWC4_TIMPD</name>
<evidence type="ECO:0000313" key="9">
    <source>
        <dbReference type="EMBL" id="CAG2057845.1"/>
    </source>
</evidence>
<dbReference type="PROSITE" id="PS00150">
    <property type="entry name" value="ACYLPHOSPHATASE_1"/>
    <property type="match status" value="1"/>
</dbReference>
<evidence type="ECO:0000256" key="6">
    <source>
        <dbReference type="RuleBase" id="RU000553"/>
    </source>
</evidence>
<evidence type="ECO:0000256" key="2">
    <source>
        <dbReference type="ARBA" id="ARBA00012150"/>
    </source>
</evidence>
<dbReference type="InterPro" id="IPR036046">
    <property type="entry name" value="Acylphosphatase-like_dom_sf"/>
</dbReference>
<accession>A0ABN7NWC4</accession>
<gene>
    <name evidence="9" type="ORF">TPAB3V08_LOCUS4820</name>
</gene>
<reference evidence="9" key="1">
    <citation type="submission" date="2021-03" db="EMBL/GenBank/DDBJ databases">
        <authorList>
            <person name="Tran Van P."/>
        </authorList>
    </citation>
    <scope>NUCLEOTIDE SEQUENCE</scope>
</reference>
<dbReference type="SUPFAM" id="SSF54975">
    <property type="entry name" value="Acylphosphatase/BLUF domain-like"/>
    <property type="match status" value="1"/>
</dbReference>
<dbReference type="EMBL" id="CAJPIN010006148">
    <property type="protein sequence ID" value="CAG2057845.1"/>
    <property type="molecule type" value="Genomic_DNA"/>
</dbReference>
<dbReference type="Gene3D" id="3.30.70.100">
    <property type="match status" value="1"/>
</dbReference>
<comment type="similarity">
    <text evidence="1 7">Belongs to the acylphosphatase family.</text>
</comment>
<dbReference type="PANTHER" id="PTHR10029:SF3">
    <property type="entry name" value="ACYLPHOSPHATASE-RELATED"/>
    <property type="match status" value="1"/>
</dbReference>
<feature type="domain" description="Acylphosphatase-like" evidence="8">
    <location>
        <begin position="19"/>
        <end position="88"/>
    </location>
</feature>
<keyword evidence="3 5" id="KW-0378">Hydrolase</keyword>
<dbReference type="PROSITE" id="PS51160">
    <property type="entry name" value="ACYLPHOSPHATASE_3"/>
    <property type="match status" value="1"/>
</dbReference>
<evidence type="ECO:0000256" key="3">
    <source>
        <dbReference type="ARBA" id="ARBA00022801"/>
    </source>
</evidence>
<organism evidence="9 10">
    <name type="scientific">Timema podura</name>
    <name type="common">Walking stick</name>
    <dbReference type="NCBI Taxonomy" id="61482"/>
    <lineage>
        <taxon>Eukaryota</taxon>
        <taxon>Metazoa</taxon>
        <taxon>Ecdysozoa</taxon>
        <taxon>Arthropoda</taxon>
        <taxon>Hexapoda</taxon>
        <taxon>Insecta</taxon>
        <taxon>Pterygota</taxon>
        <taxon>Neoptera</taxon>
        <taxon>Polyneoptera</taxon>
        <taxon>Phasmatodea</taxon>
        <taxon>Timematodea</taxon>
        <taxon>Timematoidea</taxon>
        <taxon>Timematidae</taxon>
        <taxon>Timema</taxon>
    </lineage>
</organism>
<keyword evidence="10" id="KW-1185">Reference proteome</keyword>
<sequence length="88" mass="9895">MNHRLSTTGQRRHSRTANDGAIRVYGIVQGVFFRKNTVLKGRELGLRGWCMNTSEGTVRGAMEGQAGKVAEMKYWLQNSELNKQAPDQ</sequence>
<evidence type="ECO:0000313" key="10">
    <source>
        <dbReference type="Proteomes" id="UP001153148"/>
    </source>
</evidence>
<comment type="caution">
    <text evidence="9">The sequence shown here is derived from an EMBL/GenBank/DDBJ whole genome shotgun (WGS) entry which is preliminary data.</text>
</comment>
<dbReference type="PRINTS" id="PR00112">
    <property type="entry name" value="ACYLPHPHTASE"/>
</dbReference>